<evidence type="ECO:0000256" key="1">
    <source>
        <dbReference type="SAM" id="SignalP"/>
    </source>
</evidence>
<organism evidence="2 3">
    <name type="scientific">Eubacterium album</name>
    <dbReference type="NCBI Taxonomy" id="2978477"/>
    <lineage>
        <taxon>Bacteria</taxon>
        <taxon>Bacillati</taxon>
        <taxon>Bacillota</taxon>
        <taxon>Clostridia</taxon>
        <taxon>Eubacteriales</taxon>
        <taxon>Eubacteriaceae</taxon>
        <taxon>Eubacterium</taxon>
    </lineage>
</organism>
<dbReference type="InterPro" id="IPR006059">
    <property type="entry name" value="SBP"/>
</dbReference>
<evidence type="ECO:0000313" key="2">
    <source>
        <dbReference type="EMBL" id="MCT7398567.1"/>
    </source>
</evidence>
<reference evidence="2" key="1">
    <citation type="submission" date="2022-09" db="EMBL/GenBank/DDBJ databases">
        <title>Eubacterium sp. LFL-14 isolated from human feces.</title>
        <authorList>
            <person name="Liu F."/>
        </authorList>
    </citation>
    <scope>NUCLEOTIDE SEQUENCE</scope>
    <source>
        <strain evidence="2">LFL-14</strain>
    </source>
</reference>
<dbReference type="InterPro" id="IPR050490">
    <property type="entry name" value="Bact_solute-bd_prot1"/>
</dbReference>
<protein>
    <submittedName>
        <fullName evidence="2">Extracellular solute-binding protein</fullName>
    </submittedName>
</protein>
<proteinExistence type="predicted"/>
<dbReference type="PANTHER" id="PTHR43649:SF12">
    <property type="entry name" value="DIACETYLCHITOBIOSE BINDING PROTEIN DASA"/>
    <property type="match status" value="1"/>
</dbReference>
<keyword evidence="1" id="KW-0732">Signal</keyword>
<dbReference type="Gene3D" id="3.40.190.10">
    <property type="entry name" value="Periplasmic binding protein-like II"/>
    <property type="match status" value="2"/>
</dbReference>
<dbReference type="SUPFAM" id="SSF53850">
    <property type="entry name" value="Periplasmic binding protein-like II"/>
    <property type="match status" value="1"/>
</dbReference>
<evidence type="ECO:0000313" key="3">
    <source>
        <dbReference type="Proteomes" id="UP001431199"/>
    </source>
</evidence>
<sequence length="441" mass="48721">MRKKMLCALMCLTMVAGLMTGCGSDGKSSKNDTKSDDGKVVLNVINYHVGTDYAADYYEYLFDAFQKTEEGKNVEFKFEEIPTTDSYNQKIKLLISSGDLPDIVLNGGNNITALAAESGKVQDITSYLDDDPEWKAMFSEQDLEFNSYEGKVYGIPVSKEISYIYYNKDLFKKAGIEAPDVAYSTWDEFYEACDTLKSKGITPVSMDSADLGWLSNLWYSALIGTAGDEGNTFMNTQYPTDYNVPVVEKATAELQKMLKNYTTADALGGKYDTMATHFFNGEVAMLPNGPWMIPDFKSEDKAPEGFYDKVGIMLLPGNGMESVPTPGDMVGAKDPEKIKAAVAFLKFETTAENQLKALEMAGLQPVSSNIEVPESLKESDPLMAEVLDIQSKATYTYGQNQAYWYQNVIDEFSNQLPELASGSLDAKGFCKKLTDAAQKND</sequence>
<dbReference type="PROSITE" id="PS51257">
    <property type="entry name" value="PROKAR_LIPOPROTEIN"/>
    <property type="match status" value="1"/>
</dbReference>
<dbReference type="EMBL" id="JAODBU010000004">
    <property type="protein sequence ID" value="MCT7398567.1"/>
    <property type="molecule type" value="Genomic_DNA"/>
</dbReference>
<dbReference type="Proteomes" id="UP001431199">
    <property type="component" value="Unassembled WGS sequence"/>
</dbReference>
<feature type="chain" id="PRO_5047411416" evidence="1">
    <location>
        <begin position="21"/>
        <end position="441"/>
    </location>
</feature>
<keyword evidence="3" id="KW-1185">Reference proteome</keyword>
<comment type="caution">
    <text evidence="2">The sequence shown here is derived from an EMBL/GenBank/DDBJ whole genome shotgun (WGS) entry which is preliminary data.</text>
</comment>
<accession>A0ABT2M1N7</accession>
<dbReference type="Pfam" id="PF13416">
    <property type="entry name" value="SBP_bac_8"/>
    <property type="match status" value="1"/>
</dbReference>
<dbReference type="PANTHER" id="PTHR43649">
    <property type="entry name" value="ARABINOSE-BINDING PROTEIN-RELATED"/>
    <property type="match status" value="1"/>
</dbReference>
<feature type="signal peptide" evidence="1">
    <location>
        <begin position="1"/>
        <end position="20"/>
    </location>
</feature>
<dbReference type="RefSeq" id="WP_117909874.1">
    <property type="nucleotide sequence ID" value="NZ_JAODBU010000004.1"/>
</dbReference>
<name>A0ABT2M1N7_9FIRM</name>
<gene>
    <name evidence="2" type="ORF">N5B56_05630</name>
</gene>